<organism evidence="2 3">
    <name type="scientific">Microbispora corallina</name>
    <dbReference type="NCBI Taxonomy" id="83302"/>
    <lineage>
        <taxon>Bacteria</taxon>
        <taxon>Bacillati</taxon>
        <taxon>Actinomycetota</taxon>
        <taxon>Actinomycetes</taxon>
        <taxon>Streptosporangiales</taxon>
        <taxon>Streptosporangiaceae</taxon>
        <taxon>Microbispora</taxon>
    </lineage>
</organism>
<dbReference type="Pfam" id="PF06912">
    <property type="entry name" value="DUF1275"/>
    <property type="match status" value="1"/>
</dbReference>
<feature type="transmembrane region" description="Helical" evidence="1">
    <location>
        <begin position="135"/>
        <end position="155"/>
    </location>
</feature>
<keyword evidence="3" id="KW-1185">Reference proteome</keyword>
<dbReference type="EMBL" id="BOOC01000034">
    <property type="protein sequence ID" value="GIH43036.1"/>
    <property type="molecule type" value="Genomic_DNA"/>
</dbReference>
<evidence type="ECO:0008006" key="4">
    <source>
        <dbReference type="Google" id="ProtNLM"/>
    </source>
</evidence>
<keyword evidence="1" id="KW-0812">Transmembrane</keyword>
<dbReference type="PANTHER" id="PTHR37314:SF4">
    <property type="entry name" value="UPF0700 TRANSMEMBRANE PROTEIN YOAK"/>
    <property type="match status" value="1"/>
</dbReference>
<keyword evidence="1" id="KW-0472">Membrane</keyword>
<accession>A0ABQ4G7H7</accession>
<feature type="transmembrane region" description="Helical" evidence="1">
    <location>
        <begin position="162"/>
        <end position="181"/>
    </location>
</feature>
<dbReference type="Proteomes" id="UP000603904">
    <property type="component" value="Unassembled WGS sequence"/>
</dbReference>
<proteinExistence type="predicted"/>
<evidence type="ECO:0000256" key="1">
    <source>
        <dbReference type="SAM" id="Phobius"/>
    </source>
</evidence>
<dbReference type="PANTHER" id="PTHR37314">
    <property type="entry name" value="SLR0142 PROTEIN"/>
    <property type="match status" value="1"/>
</dbReference>
<feature type="transmembrane region" description="Helical" evidence="1">
    <location>
        <begin position="81"/>
        <end position="103"/>
    </location>
</feature>
<keyword evidence="1" id="KW-1133">Transmembrane helix</keyword>
<comment type="caution">
    <text evidence="2">The sequence shown here is derived from an EMBL/GenBank/DDBJ whole genome shotgun (WGS) entry which is preliminary data.</text>
</comment>
<evidence type="ECO:0000313" key="2">
    <source>
        <dbReference type="EMBL" id="GIH43036.1"/>
    </source>
</evidence>
<gene>
    <name evidence="2" type="ORF">Mco01_60360</name>
</gene>
<protein>
    <recommendedName>
        <fullName evidence="4">DUF1275 domain-containing protein</fullName>
    </recommendedName>
</protein>
<reference evidence="2 3" key="1">
    <citation type="submission" date="2021-01" db="EMBL/GenBank/DDBJ databases">
        <title>Whole genome shotgun sequence of Microbispora corallina NBRC 16416.</title>
        <authorList>
            <person name="Komaki H."/>
            <person name="Tamura T."/>
        </authorList>
    </citation>
    <scope>NUCLEOTIDE SEQUENCE [LARGE SCALE GENOMIC DNA]</scope>
    <source>
        <strain evidence="2 3">NBRC 16416</strain>
    </source>
</reference>
<dbReference type="InterPro" id="IPR010699">
    <property type="entry name" value="DUF1275"/>
</dbReference>
<evidence type="ECO:0000313" key="3">
    <source>
        <dbReference type="Proteomes" id="UP000603904"/>
    </source>
</evidence>
<name>A0ABQ4G7H7_9ACTN</name>
<feature type="transmembrane region" description="Helical" evidence="1">
    <location>
        <begin position="14"/>
        <end position="38"/>
    </location>
</feature>
<feature type="transmembrane region" description="Helical" evidence="1">
    <location>
        <begin position="50"/>
        <end position="69"/>
    </location>
</feature>
<sequence>MATALTMAAGATNAIGFVLLGGVFASVMTGNLVVLGLAAAEPDPVLAARAGAAFGGFVLGVAAGARAMGSLAAGRPKWRERLALVLAGETVLLVAVLAVSSAAGGRPGEILRLCMVAAASLAMGVQSGASRTFGIPGLSTTFFTGTLTGVLTGLVSEGVVRLHSVVLLAGLAAGAAAAGWLAFHAPAAAPVLPVALVAAALTVVAAREAPVGAGP</sequence>